<dbReference type="AlphaFoldDB" id="A0A022PU53"/>
<gene>
    <name evidence="3" type="ORF">MIMGU_mgv1a000584mg</name>
</gene>
<evidence type="ECO:0000313" key="3">
    <source>
        <dbReference type="EMBL" id="EYU19326.1"/>
    </source>
</evidence>
<keyword evidence="4" id="KW-1185">Reference proteome</keyword>
<feature type="region of interest" description="Disordered" evidence="1">
    <location>
        <begin position="848"/>
        <end position="1057"/>
    </location>
</feature>
<feature type="compositionally biased region" description="Basic and acidic residues" evidence="1">
    <location>
        <begin position="823"/>
        <end position="833"/>
    </location>
</feature>
<proteinExistence type="predicted"/>
<feature type="region of interest" description="Disordered" evidence="1">
    <location>
        <begin position="823"/>
        <end position="842"/>
    </location>
</feature>
<reference evidence="3 4" key="1">
    <citation type="journal article" date="2013" name="Proc. Natl. Acad. Sci. U.S.A.">
        <title>Fine-scale variation in meiotic recombination in Mimulus inferred from population shotgun sequencing.</title>
        <authorList>
            <person name="Hellsten U."/>
            <person name="Wright K.M."/>
            <person name="Jenkins J."/>
            <person name="Shu S."/>
            <person name="Yuan Y."/>
            <person name="Wessler S.R."/>
            <person name="Schmutz J."/>
            <person name="Willis J.H."/>
            <person name="Rokhsar D.S."/>
        </authorList>
    </citation>
    <scope>NUCLEOTIDE SEQUENCE [LARGE SCALE GENOMIC DNA]</scope>
    <source>
        <strain evidence="4">cv. DUN x IM62</strain>
    </source>
</reference>
<feature type="domain" description="Agenet" evidence="2">
    <location>
        <begin position="565"/>
        <end position="633"/>
    </location>
</feature>
<feature type="compositionally biased region" description="Basic and acidic residues" evidence="1">
    <location>
        <begin position="528"/>
        <end position="542"/>
    </location>
</feature>
<feature type="compositionally biased region" description="Polar residues" evidence="1">
    <location>
        <begin position="1011"/>
        <end position="1034"/>
    </location>
</feature>
<sequence length="1057" mass="113574">MAGRASNKTMPSPVVNPMMSFSSPLWTMSTPSSEALAPSSMVRSAVVDYQAVSPLNPYQTPPIRNYIAQTTWPSQAPFAVPWLASSQSSPASTSYPAFPITESVKLTSVKEPSLPISSGAKHASPIPANRTGDSTMFGEAPSQNLKKGKVSTGQTADKKTRKRKKSSGAEDSVEISVSASLPVTVSSIVPSPLSDKGAAVEDISQISFIARNQANQMPRPVVSSHYSTSVAVTTPFSFVPKGTTNQFFTVASPSISSDHLKRGDEAAAHATATVTHCESIWSQLDQQKSSGLTSEAESKLAFAAVAMAAAASVAKAAAAAAKIASSVAVQAKHMADEALTKSGTNNPPAYDSILTSSSVNVGNASPVSIFKGGDRNSVPNLAITAAREAARKRIEAASAATRHAEILDAIVKAAELSAEAVSHTGKIVAMGDPFSLSELAEAGLNNYWKASQVAIVPGSKPNDTTMKKSLTSNAGGVPNVYVSQHERPGKDMLTKSDLVAPIQMELPRTMVDDHVTVEENLIASITHEDGSLEHQKDKKVPESAKTAGVVSEPDTESGSNLFSIARIQAGSHVEVLKDRGDLRPAWFSASVFSLRDGEALVCYTELSDEGSDPLKEWISIEAKDGEAPKVRIPHPMTTLQFEGTKKRRRSAIKDYTWSVGDRVDAWVQDCWREGIIAEKNKKDATTLTVNFPAQGETLLVKVWHLRPTLIWNDGQWIECARPGQDSTNQGDTPQEKRPKLETTSMEAKGKAKMAKNIDFVEIERNEEPRLPLSANEKVFNMGTIREENKPTMLRTMRSGLQKEGSRVVFGVPKPGKKRKFMEVSKHYVSDRSTKTNVPNDSAKLAKYLMPQGTGSRGLKSNSRIDLKDKQVVAESRPRALKSDKPPSIPSRTVARKDESTSSRPNSRGAAVSDHLVKGSTSNDENESGEENLAAESGSLHNDKKTAGGPIVFSAQALAQQNRKKAATRNIASQRLHQGRPVAPSAGGRLTNNETNENVDSEVAEPRRSNRRIQPTSRLLEGLQSSLVISKTPSSSHDKSQRSLQNKSTTNRGNNSRG</sequence>
<organism evidence="3 4">
    <name type="scientific">Erythranthe guttata</name>
    <name type="common">Yellow monkey flower</name>
    <name type="synonym">Mimulus guttatus</name>
    <dbReference type="NCBI Taxonomy" id="4155"/>
    <lineage>
        <taxon>Eukaryota</taxon>
        <taxon>Viridiplantae</taxon>
        <taxon>Streptophyta</taxon>
        <taxon>Embryophyta</taxon>
        <taxon>Tracheophyta</taxon>
        <taxon>Spermatophyta</taxon>
        <taxon>Magnoliopsida</taxon>
        <taxon>eudicotyledons</taxon>
        <taxon>Gunneridae</taxon>
        <taxon>Pentapetalae</taxon>
        <taxon>asterids</taxon>
        <taxon>lamiids</taxon>
        <taxon>Lamiales</taxon>
        <taxon>Phrymaceae</taxon>
        <taxon>Erythranthe</taxon>
    </lineage>
</organism>
<feature type="compositionally biased region" description="Polar residues" evidence="1">
    <location>
        <begin position="141"/>
        <end position="155"/>
    </location>
</feature>
<protein>
    <recommendedName>
        <fullName evidence="2">Agenet domain-containing protein</fullName>
    </recommendedName>
</protein>
<dbReference type="InterPro" id="IPR008395">
    <property type="entry name" value="Agenet-like_dom"/>
</dbReference>
<feature type="region of interest" description="Disordered" evidence="1">
    <location>
        <begin position="721"/>
        <end position="748"/>
    </location>
</feature>
<dbReference type="InterPro" id="IPR055274">
    <property type="entry name" value="SWO1"/>
</dbReference>
<evidence type="ECO:0000259" key="2">
    <source>
        <dbReference type="SMART" id="SM00743"/>
    </source>
</evidence>
<feature type="domain" description="Agenet" evidence="2">
    <location>
        <begin position="655"/>
        <end position="713"/>
    </location>
</feature>
<dbReference type="SMART" id="SM00743">
    <property type="entry name" value="Agenet"/>
    <property type="match status" value="2"/>
</dbReference>
<feature type="compositionally biased region" description="Basic and acidic residues" evidence="1">
    <location>
        <begin position="862"/>
        <end position="884"/>
    </location>
</feature>
<feature type="region of interest" description="Disordered" evidence="1">
    <location>
        <begin position="528"/>
        <end position="555"/>
    </location>
</feature>
<evidence type="ECO:0000313" key="4">
    <source>
        <dbReference type="Proteomes" id="UP000030748"/>
    </source>
</evidence>
<dbReference type="PANTHER" id="PTHR48429">
    <property type="entry name" value="AGENET DOMAIN-CONTAINING PROTEIN"/>
    <property type="match status" value="1"/>
</dbReference>
<feature type="region of interest" description="Disordered" evidence="1">
    <location>
        <begin position="115"/>
        <end position="173"/>
    </location>
</feature>
<dbReference type="Proteomes" id="UP000030748">
    <property type="component" value="Unassembled WGS sequence"/>
</dbReference>
<dbReference type="eggNOG" id="KOG1181">
    <property type="taxonomic scope" value="Eukaryota"/>
</dbReference>
<dbReference type="EMBL" id="KI632299">
    <property type="protein sequence ID" value="EYU19326.1"/>
    <property type="molecule type" value="Genomic_DNA"/>
</dbReference>
<accession>A0A022PU53</accession>
<dbReference type="Pfam" id="PF05641">
    <property type="entry name" value="Agenet"/>
    <property type="match status" value="1"/>
</dbReference>
<dbReference type="STRING" id="4155.A0A022PU53"/>
<dbReference type="PANTHER" id="PTHR48429:SF1">
    <property type="entry name" value="AGENET DOMAIN-CONTAINING PROTEIN"/>
    <property type="match status" value="1"/>
</dbReference>
<name>A0A022PU53_ERYGU</name>
<dbReference type="InterPro" id="IPR014002">
    <property type="entry name" value="Agenet_dom_plant"/>
</dbReference>
<feature type="compositionally biased region" description="Polar residues" evidence="1">
    <location>
        <begin position="1041"/>
        <end position="1057"/>
    </location>
</feature>
<evidence type="ECO:0000256" key="1">
    <source>
        <dbReference type="SAM" id="MobiDB-lite"/>
    </source>
</evidence>